<gene>
    <name evidence="2" type="ORF">GCM10023175_16020</name>
</gene>
<keyword evidence="1" id="KW-0472">Membrane</keyword>
<feature type="transmembrane region" description="Helical" evidence="1">
    <location>
        <begin position="201"/>
        <end position="218"/>
    </location>
</feature>
<proteinExistence type="predicted"/>
<dbReference type="EMBL" id="BAABGT010000024">
    <property type="protein sequence ID" value="GAA4541707.1"/>
    <property type="molecule type" value="Genomic_DNA"/>
</dbReference>
<name>A0ABP8RLF3_9PSEU</name>
<keyword evidence="1" id="KW-0812">Transmembrane</keyword>
<dbReference type="Proteomes" id="UP001501598">
    <property type="component" value="Unassembled WGS sequence"/>
</dbReference>
<reference evidence="3" key="1">
    <citation type="journal article" date="2019" name="Int. J. Syst. Evol. Microbiol.">
        <title>The Global Catalogue of Microorganisms (GCM) 10K type strain sequencing project: providing services to taxonomists for standard genome sequencing and annotation.</title>
        <authorList>
            <consortium name="The Broad Institute Genomics Platform"/>
            <consortium name="The Broad Institute Genome Sequencing Center for Infectious Disease"/>
            <person name="Wu L."/>
            <person name="Ma J."/>
        </authorList>
    </citation>
    <scope>NUCLEOTIDE SEQUENCE [LARGE SCALE GENOMIC DNA]</scope>
    <source>
        <strain evidence="3">JCM 17906</strain>
    </source>
</reference>
<comment type="caution">
    <text evidence="2">The sequence shown here is derived from an EMBL/GenBank/DDBJ whole genome shotgun (WGS) entry which is preliminary data.</text>
</comment>
<protein>
    <submittedName>
        <fullName evidence="2">Uncharacterized protein</fullName>
    </submittedName>
</protein>
<evidence type="ECO:0000256" key="1">
    <source>
        <dbReference type="SAM" id="Phobius"/>
    </source>
</evidence>
<evidence type="ECO:0000313" key="2">
    <source>
        <dbReference type="EMBL" id="GAA4541707.1"/>
    </source>
</evidence>
<accession>A0ABP8RLF3</accession>
<keyword evidence="3" id="KW-1185">Reference proteome</keyword>
<sequence>MTVAFTIVNGLGGSGPHVGVRRDAAPVTALVDPAARYAEALSARRSELGSELRALDGWRAALRAELALVAVGSRGEVAAALRRQRDRCGPWIGRAALPAALAPALERMRVRLIGSALAEAAAAVCRVAGGVCGPEPLPAELVSDAAHRDHRVVGALPRPPRPVGWVEAVVRSGGGGAVRVALVLAAGAPALGLTVAGGRMLLPLAVGMALVAVAVLARHRRAAVERERWARWVDAVLDATAAAVRAELDTALITLEQRSARLLADAAAARRAAITTELRALGGLDAP</sequence>
<evidence type="ECO:0000313" key="3">
    <source>
        <dbReference type="Proteomes" id="UP001501598"/>
    </source>
</evidence>
<organism evidence="2 3">
    <name type="scientific">Pseudonocardia xishanensis</name>
    <dbReference type="NCBI Taxonomy" id="630995"/>
    <lineage>
        <taxon>Bacteria</taxon>
        <taxon>Bacillati</taxon>
        <taxon>Actinomycetota</taxon>
        <taxon>Actinomycetes</taxon>
        <taxon>Pseudonocardiales</taxon>
        <taxon>Pseudonocardiaceae</taxon>
        <taxon>Pseudonocardia</taxon>
    </lineage>
</organism>
<keyword evidence="1" id="KW-1133">Transmembrane helix</keyword>